<feature type="region of interest" description="Disordered" evidence="2">
    <location>
        <begin position="509"/>
        <end position="561"/>
    </location>
</feature>
<gene>
    <name evidence="4" type="primary">LOC118879093</name>
</gene>
<feature type="compositionally biased region" description="Polar residues" evidence="2">
    <location>
        <begin position="136"/>
        <end position="146"/>
    </location>
</feature>
<dbReference type="PANTHER" id="PTHR47331">
    <property type="entry name" value="PHD-TYPE DOMAIN-CONTAINING PROTEIN"/>
    <property type="match status" value="1"/>
</dbReference>
<reference evidence="4" key="1">
    <citation type="submission" date="2025-08" db="UniProtKB">
        <authorList>
            <consortium name="RefSeq"/>
        </authorList>
    </citation>
    <scope>IDENTIFICATION</scope>
</reference>
<feature type="compositionally biased region" description="Low complexity" evidence="2">
    <location>
        <begin position="121"/>
        <end position="134"/>
    </location>
</feature>
<evidence type="ECO:0000256" key="1">
    <source>
        <dbReference type="SAM" id="Coils"/>
    </source>
</evidence>
<dbReference type="InterPro" id="IPR043502">
    <property type="entry name" value="DNA/RNA_pol_sf"/>
</dbReference>
<feature type="compositionally biased region" description="Basic and acidic residues" evidence="2">
    <location>
        <begin position="534"/>
        <end position="551"/>
    </location>
</feature>
<name>A0ABM4TY78_DROSZ</name>
<feature type="region of interest" description="Disordered" evidence="2">
    <location>
        <begin position="1060"/>
        <end position="1096"/>
    </location>
</feature>
<keyword evidence="3" id="KW-1185">Reference proteome</keyword>
<organism evidence="3 4">
    <name type="scientific">Drosophila suzukii</name>
    <name type="common">Spotted-wing drosophila fruit fly</name>
    <dbReference type="NCBI Taxonomy" id="28584"/>
    <lineage>
        <taxon>Eukaryota</taxon>
        <taxon>Metazoa</taxon>
        <taxon>Ecdysozoa</taxon>
        <taxon>Arthropoda</taxon>
        <taxon>Hexapoda</taxon>
        <taxon>Insecta</taxon>
        <taxon>Pterygota</taxon>
        <taxon>Neoptera</taxon>
        <taxon>Endopterygota</taxon>
        <taxon>Diptera</taxon>
        <taxon>Brachycera</taxon>
        <taxon>Muscomorpha</taxon>
        <taxon>Ephydroidea</taxon>
        <taxon>Drosophilidae</taxon>
        <taxon>Drosophila</taxon>
        <taxon>Sophophora</taxon>
    </lineage>
</organism>
<dbReference type="Pfam" id="PF03564">
    <property type="entry name" value="DUF1759"/>
    <property type="match status" value="1"/>
</dbReference>
<evidence type="ECO:0008006" key="5">
    <source>
        <dbReference type="Google" id="ProtNLM"/>
    </source>
</evidence>
<dbReference type="Proteomes" id="UP001652628">
    <property type="component" value="Unplaced"/>
</dbReference>
<feature type="compositionally biased region" description="Basic and acidic residues" evidence="2">
    <location>
        <begin position="1060"/>
        <end position="1075"/>
    </location>
</feature>
<dbReference type="RefSeq" id="XP_070854924.1">
    <property type="nucleotide sequence ID" value="XM_070998823.1"/>
</dbReference>
<dbReference type="InterPro" id="IPR008042">
    <property type="entry name" value="Retrotrans_Pao"/>
</dbReference>
<sequence>MQHSPKRSSRLRGGEATPTAARADQQPVSSGAENRPRVNITSAAAISSPATTVTTVASQPRSTAVTAAGSEPETNQSLTSDLLKRIAALEEELKQVKALNSVSTANCAPIAVGPSADGANSGASGWPPSWSGPPLATSNGEASTNGVGPVPHSGVGASSAACTLPPSWSGPPLLTTSNHFVEPLCATSVAQTAHEFVLPGGSTHNVATASPFVGSYAPITPNESQRVYGPRKLPDLPVFGGQPEEWPIFNCAFVETTQAYNCTDLENNQRLLKALKDEARETVKSLLIHPGNVSAVMEQLRFRFGRPEQLIRSQLNSVREVPPISEQHLARIVPFATRVSNLTAFLQSAKAEQHLRNPTLMEELVAKLPTSKRVDWARHAASIEPFPTVAHFSVWLQEYANVVCTVLDVEGKEPRRRVLHASVDQNGCDQQDDRHGGCPICGGQHAATSCREFIGASPPGRWSMVRRHRLCFTCLRSGHTTRTCDVHGECQINGCRRLHHRLLHGADEERRWPAQRGGFRSHNGGNQQSAVSRRGPDRRSSPRGGYRDHEGSLQSAVPRNSLEIRAPQPAEAPVQRNLNCVDAEGGRLLFRILPVTLYGAGRQVDTYALLHEGSSVTMIDDELRRNLGVRGVHRQLNIQCFGGRASKEPRNVVSLEISGAGKPTRHALRNVYSVSSLSLPMQTLGRRDVQGVHKDARLPMKPYINVVPKFLIGLRTRRFAREGPYAAATELGWVVFGPVSGQSTTPSPKSCLLAVSMDDTMEKMVENYFEMESFGVKLAPQVAGSDDARAQRILEDTTVKVGRRYQTGLLWKDDYAVLPRSYEMAHRRLINVEKKLKRNGQLALEYDRIINDYVSKGYARKLQQDEVAVTSDRLWYLPHFGVENPNKPGKVRLVFDAAAKVGGTSLNSALDKGPQHYKPLPAVLFHFREGAVGVCGDIKEMFHQVLIRPEDRCSQRFLWRDGNDDRDPDTYEDDNVMVSFVCAKTKCAPMRTMSIPRLELQAAVLGTRLMNTVQEEHSVDISETVFWTDSKTVLRWIGSTHRQYKQFVGNRVAEILEGTKRVPDAPEEGTKRVPDAPDEEEMPGDFGGCPVIGGRG</sequence>
<dbReference type="SUPFAM" id="SSF56672">
    <property type="entry name" value="DNA/RNA polymerases"/>
    <property type="match status" value="1"/>
</dbReference>
<protein>
    <recommendedName>
        <fullName evidence="5">CCHC-type domain-containing protein</fullName>
    </recommendedName>
</protein>
<feature type="coiled-coil region" evidence="1">
    <location>
        <begin position="79"/>
        <end position="106"/>
    </location>
</feature>
<proteinExistence type="predicted"/>
<evidence type="ECO:0000256" key="2">
    <source>
        <dbReference type="SAM" id="MobiDB-lite"/>
    </source>
</evidence>
<dbReference type="InterPro" id="IPR005312">
    <property type="entry name" value="DUF1759"/>
</dbReference>
<feature type="compositionally biased region" description="Low complexity" evidence="2">
    <location>
        <begin position="40"/>
        <end position="58"/>
    </location>
</feature>
<evidence type="ECO:0000313" key="3">
    <source>
        <dbReference type="Proteomes" id="UP001652628"/>
    </source>
</evidence>
<feature type="region of interest" description="Disordered" evidence="2">
    <location>
        <begin position="117"/>
        <end position="159"/>
    </location>
</feature>
<feature type="compositionally biased region" description="Gly residues" evidence="2">
    <location>
        <begin position="1085"/>
        <end position="1096"/>
    </location>
</feature>
<accession>A0ABM4TY78</accession>
<dbReference type="Pfam" id="PF05380">
    <property type="entry name" value="Peptidase_A17"/>
    <property type="match status" value="1"/>
</dbReference>
<dbReference type="GeneID" id="118879093"/>
<feature type="compositionally biased region" description="Basic residues" evidence="2">
    <location>
        <begin position="1"/>
        <end position="10"/>
    </location>
</feature>
<feature type="region of interest" description="Disordered" evidence="2">
    <location>
        <begin position="1"/>
        <end position="77"/>
    </location>
</feature>
<evidence type="ECO:0000313" key="4">
    <source>
        <dbReference type="RefSeq" id="XP_070854924.1"/>
    </source>
</evidence>
<dbReference type="PANTHER" id="PTHR47331:SF5">
    <property type="entry name" value="RIBONUCLEASE H"/>
    <property type="match status" value="1"/>
</dbReference>
<keyword evidence="1" id="KW-0175">Coiled coil</keyword>